<dbReference type="AlphaFoldDB" id="A0A849VLK7"/>
<keyword evidence="4" id="KW-0249">Electron transport</keyword>
<gene>
    <name evidence="9" type="ORF">HQ945_05845</name>
</gene>
<dbReference type="InterPro" id="IPR002327">
    <property type="entry name" value="Cyt_c_1A/1B"/>
</dbReference>
<dbReference type="EMBL" id="JABUMX010000001">
    <property type="protein sequence ID" value="NTS30768.1"/>
    <property type="molecule type" value="Genomic_DNA"/>
</dbReference>
<evidence type="ECO:0000256" key="1">
    <source>
        <dbReference type="ARBA" id="ARBA00022448"/>
    </source>
</evidence>
<evidence type="ECO:0000256" key="7">
    <source>
        <dbReference type="SAM" id="MobiDB-lite"/>
    </source>
</evidence>
<feature type="domain" description="Cytochrome c" evidence="8">
    <location>
        <begin position="73"/>
        <end position="177"/>
    </location>
</feature>
<evidence type="ECO:0000256" key="3">
    <source>
        <dbReference type="ARBA" id="ARBA00022723"/>
    </source>
</evidence>
<proteinExistence type="predicted"/>
<comment type="caution">
    <text evidence="9">The sequence shown here is derived from an EMBL/GenBank/DDBJ whole genome shotgun (WGS) entry which is preliminary data.</text>
</comment>
<evidence type="ECO:0000256" key="4">
    <source>
        <dbReference type="ARBA" id="ARBA00022982"/>
    </source>
</evidence>
<keyword evidence="5 6" id="KW-0408">Iron</keyword>
<dbReference type="Proteomes" id="UP000550508">
    <property type="component" value="Unassembled WGS sequence"/>
</dbReference>
<dbReference type="PANTHER" id="PTHR11961">
    <property type="entry name" value="CYTOCHROME C"/>
    <property type="match status" value="1"/>
</dbReference>
<evidence type="ECO:0000313" key="10">
    <source>
        <dbReference type="Proteomes" id="UP000550508"/>
    </source>
</evidence>
<feature type="compositionally biased region" description="Low complexity" evidence="7">
    <location>
        <begin position="186"/>
        <end position="229"/>
    </location>
</feature>
<keyword evidence="2 6" id="KW-0349">Heme</keyword>
<keyword evidence="10" id="KW-1185">Reference proteome</keyword>
<keyword evidence="1" id="KW-0813">Transport</keyword>
<dbReference type="GO" id="GO:0046872">
    <property type="term" value="F:metal ion binding"/>
    <property type="evidence" value="ECO:0007669"/>
    <property type="project" value="UniProtKB-KW"/>
</dbReference>
<evidence type="ECO:0000256" key="5">
    <source>
        <dbReference type="ARBA" id="ARBA00023004"/>
    </source>
</evidence>
<evidence type="ECO:0000256" key="6">
    <source>
        <dbReference type="PROSITE-ProRule" id="PRU00433"/>
    </source>
</evidence>
<name>A0A849VLK7_9HYPH</name>
<dbReference type="SUPFAM" id="SSF46626">
    <property type="entry name" value="Cytochrome c"/>
    <property type="match status" value="1"/>
</dbReference>
<sequence length="229" mass="23376">MESTPFNKYAMAFLATVFVVMTAGILSDSIFDSHAPEKPGFIIQAAEAGGEGEAGAAAPAAEAVPIATLLASADATRGEAVFKRCAACHTGEKGGPNKVGPNLWDIVDRPIATHEGFSYSSAIKDFSKGGQEKWTFDHLNHFLTSPKGYIKGTAMGFAGDKKDNERADLIAYLRTLSDSPKPLPTADAAPAGGDAAKPADAAAPAAPAAPAAEKPADGAAPAAPEAPKN</sequence>
<dbReference type="RefSeq" id="WP_027230411.1">
    <property type="nucleotide sequence ID" value="NZ_CP088292.1"/>
</dbReference>
<dbReference type="PRINTS" id="PR00604">
    <property type="entry name" value="CYTCHRMECIAB"/>
</dbReference>
<evidence type="ECO:0000313" key="9">
    <source>
        <dbReference type="EMBL" id="NTS30768.1"/>
    </source>
</evidence>
<accession>A0A849VLK7</accession>
<protein>
    <submittedName>
        <fullName evidence="9">Cytochrome c family protein</fullName>
    </submittedName>
</protein>
<reference evidence="9 10" key="1">
    <citation type="submission" date="2020-05" db="EMBL/GenBank/DDBJ databases">
        <authorList>
            <person name="Kim M.K."/>
        </authorList>
    </citation>
    <scope>NUCLEOTIDE SEQUENCE [LARGE SCALE GENOMIC DNA]</scope>
    <source>
        <strain evidence="9 10">BT25</strain>
    </source>
</reference>
<dbReference type="Pfam" id="PF00034">
    <property type="entry name" value="Cytochrom_C"/>
    <property type="match status" value="1"/>
</dbReference>
<feature type="region of interest" description="Disordered" evidence="7">
    <location>
        <begin position="177"/>
        <end position="229"/>
    </location>
</feature>
<dbReference type="PROSITE" id="PS51007">
    <property type="entry name" value="CYTC"/>
    <property type="match status" value="1"/>
</dbReference>
<dbReference type="InterPro" id="IPR036909">
    <property type="entry name" value="Cyt_c-like_dom_sf"/>
</dbReference>
<evidence type="ECO:0000259" key="8">
    <source>
        <dbReference type="PROSITE" id="PS51007"/>
    </source>
</evidence>
<dbReference type="GO" id="GO:0009055">
    <property type="term" value="F:electron transfer activity"/>
    <property type="evidence" value="ECO:0007669"/>
    <property type="project" value="InterPro"/>
</dbReference>
<organism evidence="9 10">
    <name type="scientific">Phyllobacterium pellucidum</name>
    <dbReference type="NCBI Taxonomy" id="2740464"/>
    <lineage>
        <taxon>Bacteria</taxon>
        <taxon>Pseudomonadati</taxon>
        <taxon>Pseudomonadota</taxon>
        <taxon>Alphaproteobacteria</taxon>
        <taxon>Hyphomicrobiales</taxon>
        <taxon>Phyllobacteriaceae</taxon>
        <taxon>Phyllobacterium</taxon>
    </lineage>
</organism>
<dbReference type="GO" id="GO:0020037">
    <property type="term" value="F:heme binding"/>
    <property type="evidence" value="ECO:0007669"/>
    <property type="project" value="InterPro"/>
</dbReference>
<evidence type="ECO:0000256" key="2">
    <source>
        <dbReference type="ARBA" id="ARBA00022617"/>
    </source>
</evidence>
<keyword evidence="3 6" id="KW-0479">Metal-binding</keyword>
<dbReference type="InterPro" id="IPR009056">
    <property type="entry name" value="Cyt_c-like_dom"/>
</dbReference>
<dbReference type="Gene3D" id="1.10.760.10">
    <property type="entry name" value="Cytochrome c-like domain"/>
    <property type="match status" value="1"/>
</dbReference>